<evidence type="ECO:0000256" key="3">
    <source>
        <dbReference type="ARBA" id="ARBA00022898"/>
    </source>
</evidence>
<evidence type="ECO:0000256" key="5">
    <source>
        <dbReference type="ARBA" id="ARBA00037974"/>
    </source>
</evidence>
<evidence type="ECO:0000256" key="1">
    <source>
        <dbReference type="ARBA" id="ARBA00001933"/>
    </source>
</evidence>
<dbReference type="CDD" id="cd00609">
    <property type="entry name" value="AAT_like"/>
    <property type="match status" value="1"/>
</dbReference>
<evidence type="ECO:0000256" key="4">
    <source>
        <dbReference type="ARBA" id="ARBA00023239"/>
    </source>
</evidence>
<comment type="cofactor">
    <cofactor evidence="1">
        <name>pyridoxal 5'-phosphate</name>
        <dbReference type="ChEBI" id="CHEBI:597326"/>
    </cofactor>
</comment>
<dbReference type="EMBL" id="JAFLVX010000022">
    <property type="protein sequence ID" value="MBO0477267.1"/>
    <property type="molecule type" value="Genomic_DNA"/>
</dbReference>
<dbReference type="Pfam" id="PF00155">
    <property type="entry name" value="Aminotran_1_2"/>
    <property type="match status" value="1"/>
</dbReference>
<sequence length="393" mass="45629">MLVKEFIERYYVDRKSTHSVKWDGLSETYTKSDLLPLWVADMDFKVPEKVQEKLAERVSHGVFGYSLVEDEYYEAFINWQKKRHNIDLKQEWVRFTTGVVNSFNYLIQSFTQPEESVLILAPVYYPFFDAVKNNNRQLVVSNLVNTDGYYTVDLDDFEKKIVENQVKIFLHCSPHNPVGRVWSQEELLALFTICQKHQVKIISDEIHQDFIQPGRSFLSALSVSEEFLEDLFVLSAPSKTFNLASLLHSHVIIPNESHRQTFDDYLDKGIGSSVSVMGMIATEAAYTYGEDWVDDLINVIEHNFETMKSILEKELPHVIITNKEATYLAWIDLSYYLEKEELVDMMENKVGIAIDYGEWFDTHSATCIRINLATKTENIEEAMNKLVKVLKNK</sequence>
<keyword evidence="8" id="KW-1185">Reference proteome</keyword>
<gene>
    <name evidence="7" type="ORF">DOK76_09300</name>
</gene>
<dbReference type="InterPro" id="IPR051798">
    <property type="entry name" value="Class-II_PLP-Dep_Aminotrans"/>
</dbReference>
<keyword evidence="4" id="KW-0456">Lyase</keyword>
<evidence type="ECO:0000313" key="7">
    <source>
        <dbReference type="EMBL" id="MBO0477267.1"/>
    </source>
</evidence>
<dbReference type="PANTHER" id="PTHR43525">
    <property type="entry name" value="PROTEIN MALY"/>
    <property type="match status" value="1"/>
</dbReference>
<dbReference type="InterPro" id="IPR015422">
    <property type="entry name" value="PyrdxlP-dep_Trfase_small"/>
</dbReference>
<dbReference type="Proteomes" id="UP000664857">
    <property type="component" value="Unassembled WGS sequence"/>
</dbReference>
<dbReference type="NCBIfam" id="TIGR04350">
    <property type="entry name" value="C_S_lyase_PatB"/>
    <property type="match status" value="1"/>
</dbReference>
<dbReference type="EC" id="4.4.1.13" evidence="2"/>
<dbReference type="InterPro" id="IPR015424">
    <property type="entry name" value="PyrdxlP-dep_Trfase"/>
</dbReference>
<keyword evidence="3" id="KW-0663">Pyridoxal phosphate</keyword>
<keyword evidence="7" id="KW-0032">Aminotransferase</keyword>
<organism evidence="7 8">
    <name type="scientific">Candidatus Vagococcus giribetii</name>
    <dbReference type="NCBI Taxonomy" id="2230876"/>
    <lineage>
        <taxon>Bacteria</taxon>
        <taxon>Bacillati</taxon>
        <taxon>Bacillota</taxon>
        <taxon>Bacilli</taxon>
        <taxon>Lactobacillales</taxon>
        <taxon>Enterococcaceae</taxon>
        <taxon>Vagococcus</taxon>
    </lineage>
</organism>
<accession>A0ABS3HU43</accession>
<comment type="similarity">
    <text evidence="5">Belongs to the class-II pyridoxal-phosphate-dependent aminotransferase family. MalY/PatB cystathionine beta-lyase subfamily.</text>
</comment>
<dbReference type="RefSeq" id="WP_206967078.1">
    <property type="nucleotide sequence ID" value="NZ_JAFLVX010000022.1"/>
</dbReference>
<comment type="caution">
    <text evidence="7">The sequence shown here is derived from an EMBL/GenBank/DDBJ whole genome shotgun (WGS) entry which is preliminary data.</text>
</comment>
<dbReference type="PANTHER" id="PTHR43525:SF1">
    <property type="entry name" value="PROTEIN MALY"/>
    <property type="match status" value="1"/>
</dbReference>
<dbReference type="Gene3D" id="3.90.1150.10">
    <property type="entry name" value="Aspartate Aminotransferase, domain 1"/>
    <property type="match status" value="1"/>
</dbReference>
<dbReference type="GO" id="GO:0008483">
    <property type="term" value="F:transaminase activity"/>
    <property type="evidence" value="ECO:0007669"/>
    <property type="project" value="UniProtKB-KW"/>
</dbReference>
<dbReference type="InterPro" id="IPR015421">
    <property type="entry name" value="PyrdxlP-dep_Trfase_major"/>
</dbReference>
<evidence type="ECO:0000256" key="2">
    <source>
        <dbReference type="ARBA" id="ARBA00012224"/>
    </source>
</evidence>
<evidence type="ECO:0000313" key="8">
    <source>
        <dbReference type="Proteomes" id="UP000664857"/>
    </source>
</evidence>
<dbReference type="Gene3D" id="3.40.640.10">
    <property type="entry name" value="Type I PLP-dependent aspartate aminotransferase-like (Major domain)"/>
    <property type="match status" value="1"/>
</dbReference>
<feature type="domain" description="Aminotransferase class I/classII large" evidence="6">
    <location>
        <begin position="35"/>
        <end position="386"/>
    </location>
</feature>
<reference evidence="7 8" key="1">
    <citation type="submission" date="2021-03" db="EMBL/GenBank/DDBJ databases">
        <title>Enterococcal diversity collection.</title>
        <authorList>
            <person name="Gilmore M.S."/>
            <person name="Schwartzman J."/>
            <person name="Van Tyne D."/>
            <person name="Martin M."/>
            <person name="Earl A.M."/>
            <person name="Manson A.L."/>
            <person name="Straub T."/>
            <person name="Salamzade R."/>
            <person name="Saavedra J."/>
            <person name="Lebreton F."/>
            <person name="Prichula J."/>
            <person name="Schaufler K."/>
            <person name="Gaca A."/>
            <person name="Sgardioli B."/>
            <person name="Wagenaar J."/>
            <person name="Strong T."/>
        </authorList>
    </citation>
    <scope>NUCLEOTIDE SEQUENCE [LARGE SCALE GENOMIC DNA]</scope>
    <source>
        <strain evidence="7 8">DIV0080</strain>
    </source>
</reference>
<dbReference type="InterPro" id="IPR004839">
    <property type="entry name" value="Aminotransferase_I/II_large"/>
</dbReference>
<dbReference type="InterPro" id="IPR027619">
    <property type="entry name" value="C-S_lyase_PatB-like"/>
</dbReference>
<dbReference type="SUPFAM" id="SSF53383">
    <property type="entry name" value="PLP-dependent transferases"/>
    <property type="match status" value="1"/>
</dbReference>
<keyword evidence="7" id="KW-0808">Transferase</keyword>
<name>A0ABS3HU43_9ENTE</name>
<protein>
    <recommendedName>
        <fullName evidence="2">cysteine-S-conjugate beta-lyase</fullName>
        <ecNumber evidence="2">4.4.1.13</ecNumber>
    </recommendedName>
</protein>
<proteinExistence type="inferred from homology"/>
<evidence type="ECO:0000259" key="6">
    <source>
        <dbReference type="Pfam" id="PF00155"/>
    </source>
</evidence>